<dbReference type="EMBL" id="BOMG01000134">
    <property type="protein sequence ID" value="GID61699.1"/>
    <property type="molecule type" value="Genomic_DNA"/>
</dbReference>
<reference evidence="1 2" key="1">
    <citation type="submission" date="2021-01" db="EMBL/GenBank/DDBJ databases">
        <title>Whole genome shotgun sequence of Actinoplanes couchii NBRC 106145.</title>
        <authorList>
            <person name="Komaki H."/>
            <person name="Tamura T."/>
        </authorList>
    </citation>
    <scope>NUCLEOTIDE SEQUENCE [LARGE SCALE GENOMIC DNA]</scope>
    <source>
        <strain evidence="1 2">NBRC 106145</strain>
    </source>
</reference>
<accession>A0ABQ3XT81</accession>
<gene>
    <name evidence="1" type="ORF">Aco03nite_101030</name>
</gene>
<proteinExistence type="predicted"/>
<keyword evidence="2" id="KW-1185">Reference proteome</keyword>
<evidence type="ECO:0000313" key="1">
    <source>
        <dbReference type="EMBL" id="GID61699.1"/>
    </source>
</evidence>
<sequence length="105" mass="11575">MATAINDQRHAVVLGSYCTSEVLARWQPQVDRVSSLALYTALLSPGCDAVPFVGEGCLVAVTREHSMALCHRVDGYMLYTDDPDEVARIGRVILQRIKARRVDDA</sequence>
<evidence type="ECO:0000313" key="2">
    <source>
        <dbReference type="Proteomes" id="UP000612282"/>
    </source>
</evidence>
<comment type="caution">
    <text evidence="1">The sequence shown here is derived from an EMBL/GenBank/DDBJ whole genome shotgun (WGS) entry which is preliminary data.</text>
</comment>
<dbReference type="RefSeq" id="WP_203809924.1">
    <property type="nucleotide sequence ID" value="NZ_BAAAQE010000058.1"/>
</dbReference>
<name>A0ABQ3XT81_9ACTN</name>
<organism evidence="1 2">
    <name type="scientific">Actinoplanes couchii</name>
    <dbReference type="NCBI Taxonomy" id="403638"/>
    <lineage>
        <taxon>Bacteria</taxon>
        <taxon>Bacillati</taxon>
        <taxon>Actinomycetota</taxon>
        <taxon>Actinomycetes</taxon>
        <taxon>Micromonosporales</taxon>
        <taxon>Micromonosporaceae</taxon>
        <taxon>Actinoplanes</taxon>
    </lineage>
</organism>
<protein>
    <submittedName>
        <fullName evidence="1">Uncharacterized protein</fullName>
    </submittedName>
</protein>
<dbReference type="Proteomes" id="UP000612282">
    <property type="component" value="Unassembled WGS sequence"/>
</dbReference>